<name>A0A1J6W8T1_9BACI</name>
<dbReference type="GO" id="GO:0008477">
    <property type="term" value="F:purine nucleosidase activity"/>
    <property type="evidence" value="ECO:0007669"/>
    <property type="project" value="TreeGrafter"/>
</dbReference>
<dbReference type="SUPFAM" id="SSF53590">
    <property type="entry name" value="Nucleoside hydrolase"/>
    <property type="match status" value="1"/>
</dbReference>
<dbReference type="EMBL" id="MINN01000022">
    <property type="protein sequence ID" value="OIU73132.1"/>
    <property type="molecule type" value="Genomic_DNA"/>
</dbReference>
<dbReference type="Pfam" id="PF01156">
    <property type="entry name" value="IU_nuc_hydro"/>
    <property type="match status" value="1"/>
</dbReference>
<sequence length="324" mass="34749">MAERVIIDTDPGVDDLAAIYLALASPELHIEALTTVHGNIEVETATHNALSLLELAGRTDIPVYRGASKPLIRKPHFAKHIHGNNGFGGVEVPDPTVSEAGEYAAMEIVRLCNEAPNDITILAIGPLTNVALALSIDPGIAQKVKRVIVMGGAVRCAGNYSPVASFNLAADPEAARAVYDSGVPVVQVGLDVCTKVRISPENLERIRDTNTRPGAFLLEAAEFRRKAYVAAQQSSETETGVFFNDVPAVAYALWPKLFKAVPAFVSIETAGEHTAGQTVTEFTGQWGHSEPNTTILMDVDGESLARRFAERISTLETRVAEVQK</sequence>
<dbReference type="CDD" id="cd02651">
    <property type="entry name" value="nuc_hydro_IU_UC_XIUA"/>
    <property type="match status" value="1"/>
</dbReference>
<keyword evidence="1" id="KW-0378">Hydrolase</keyword>
<dbReference type="InterPro" id="IPR023186">
    <property type="entry name" value="IUNH"/>
</dbReference>
<dbReference type="RefSeq" id="WP_071616854.1">
    <property type="nucleotide sequence ID" value="NZ_MINN01000022.1"/>
</dbReference>
<feature type="domain" description="Inosine/uridine-preferring nucleoside hydrolase" evidence="3">
    <location>
        <begin position="5"/>
        <end position="303"/>
    </location>
</feature>
<organism evidence="4 5">
    <name type="scientific">Rossellomorea aquimaris</name>
    <dbReference type="NCBI Taxonomy" id="189382"/>
    <lineage>
        <taxon>Bacteria</taxon>
        <taxon>Bacillati</taxon>
        <taxon>Bacillota</taxon>
        <taxon>Bacilli</taxon>
        <taxon>Bacillales</taxon>
        <taxon>Bacillaceae</taxon>
        <taxon>Rossellomorea</taxon>
    </lineage>
</organism>
<dbReference type="PANTHER" id="PTHR12304">
    <property type="entry name" value="INOSINE-URIDINE PREFERRING NUCLEOSIDE HYDROLASE"/>
    <property type="match status" value="1"/>
</dbReference>
<gene>
    <name evidence="4" type="ORF">BHE18_14715</name>
</gene>
<dbReference type="GO" id="GO:0006152">
    <property type="term" value="P:purine nucleoside catabolic process"/>
    <property type="evidence" value="ECO:0007669"/>
    <property type="project" value="TreeGrafter"/>
</dbReference>
<proteinExistence type="predicted"/>
<dbReference type="AlphaFoldDB" id="A0A1J6W8T1"/>
<evidence type="ECO:0000256" key="1">
    <source>
        <dbReference type="ARBA" id="ARBA00022801"/>
    </source>
</evidence>
<dbReference type="InterPro" id="IPR001910">
    <property type="entry name" value="Inosine/uridine_hydrolase_dom"/>
</dbReference>
<keyword evidence="5" id="KW-1185">Reference proteome</keyword>
<accession>A0A1J6W8T1</accession>
<dbReference type="GO" id="GO:0005829">
    <property type="term" value="C:cytosol"/>
    <property type="evidence" value="ECO:0007669"/>
    <property type="project" value="TreeGrafter"/>
</dbReference>
<evidence type="ECO:0000259" key="3">
    <source>
        <dbReference type="Pfam" id="PF01156"/>
    </source>
</evidence>
<keyword evidence="2" id="KW-0326">Glycosidase</keyword>
<evidence type="ECO:0000313" key="4">
    <source>
        <dbReference type="EMBL" id="OIU73132.1"/>
    </source>
</evidence>
<dbReference type="Proteomes" id="UP000182062">
    <property type="component" value="Unassembled WGS sequence"/>
</dbReference>
<reference evidence="4 5" key="1">
    <citation type="submission" date="2016-09" db="EMBL/GenBank/DDBJ databases">
        <title>Bacillus aquimaris SAMM genome sequence reveals colonization and biosurfactant production capacities.</title>
        <authorList>
            <person name="Waghmode S.R."/>
            <person name="Suryavanshi M.V."/>
        </authorList>
    </citation>
    <scope>NUCLEOTIDE SEQUENCE [LARGE SCALE GENOMIC DNA]</scope>
    <source>
        <strain evidence="4 5">SAMM</strain>
    </source>
</reference>
<dbReference type="Gene3D" id="3.90.245.10">
    <property type="entry name" value="Ribonucleoside hydrolase-like"/>
    <property type="match status" value="1"/>
</dbReference>
<comment type="caution">
    <text evidence="4">The sequence shown here is derived from an EMBL/GenBank/DDBJ whole genome shotgun (WGS) entry which is preliminary data.</text>
</comment>
<protein>
    <recommendedName>
        <fullName evidence="3">Inosine/uridine-preferring nucleoside hydrolase domain-containing protein</fullName>
    </recommendedName>
</protein>
<dbReference type="OrthoDB" id="9797882at2"/>
<evidence type="ECO:0000256" key="2">
    <source>
        <dbReference type="ARBA" id="ARBA00023295"/>
    </source>
</evidence>
<dbReference type="PANTHER" id="PTHR12304:SF4">
    <property type="entry name" value="URIDINE NUCLEOSIDASE"/>
    <property type="match status" value="1"/>
</dbReference>
<dbReference type="InterPro" id="IPR036452">
    <property type="entry name" value="Ribo_hydro-like"/>
</dbReference>
<evidence type="ECO:0000313" key="5">
    <source>
        <dbReference type="Proteomes" id="UP000182062"/>
    </source>
</evidence>